<dbReference type="EMBL" id="JALJOT010000007">
    <property type="protein sequence ID" value="KAK9908816.1"/>
    <property type="molecule type" value="Genomic_DNA"/>
</dbReference>
<dbReference type="PANTHER" id="PTHR23159">
    <property type="entry name" value="CENTROSOMAL PROTEIN 2"/>
    <property type="match status" value="1"/>
</dbReference>
<feature type="coiled-coil region" evidence="1">
    <location>
        <begin position="205"/>
        <end position="270"/>
    </location>
</feature>
<comment type="caution">
    <text evidence="3">The sequence shown here is derived from an EMBL/GenBank/DDBJ whole genome shotgun (WGS) entry which is preliminary data.</text>
</comment>
<feature type="region of interest" description="Disordered" evidence="2">
    <location>
        <begin position="43"/>
        <end position="70"/>
    </location>
</feature>
<feature type="region of interest" description="Disordered" evidence="2">
    <location>
        <begin position="543"/>
        <end position="577"/>
    </location>
</feature>
<dbReference type="PANTHER" id="PTHR23159:SF66">
    <property type="entry name" value="OS04G0158400 PROTEIN"/>
    <property type="match status" value="1"/>
</dbReference>
<dbReference type="Gene3D" id="1.10.287.1490">
    <property type="match status" value="1"/>
</dbReference>
<evidence type="ECO:0000313" key="4">
    <source>
        <dbReference type="Proteomes" id="UP001491310"/>
    </source>
</evidence>
<dbReference type="Proteomes" id="UP001491310">
    <property type="component" value="Unassembled WGS sequence"/>
</dbReference>
<keyword evidence="1" id="KW-0175">Coiled coil</keyword>
<sequence>MIPGIDLDMAGCIRAINLYVDTQKATRPYLGHGGINRICGSAALSKRGGKHDRGQENQGQERRESNRQRAERLQQDLNRYHGRDRAKRLEKELLLQRRKYDALVSMFTRAKDELQRMEKSSNSAQAELREMRVERRAQCATHLEALQEKERLTAQLSAAERASAQLRRQLDAARAAGAEACAARSALSQQLAASSGQLTALRHDSADALRRLKLAEAALEAAKEQDRKVIGLSAERGKLAGRCADLEAELAAASSEVDELRQLLDGVMTEKAALAARCSSLESQAHCLEADYGQLRNWLEEVIEEKASLEMRIEDLEGAKEEALEEKIALEGWVRGSVAEQSETCTRLKSFQAQSQEQRAELVTHNALLAALLVRLAQRDAELAERDAELASLKSAMSRQPSLARQQSQKMLRALSVPGARAKPLPPKQEPRLTSALMSPRDCAAAEPCTPSKEPSAPAHAAGRRGSHPSSAATGVDSWVATEHAPSAESSGARKRLCMGEGVSGPSQGPADGVRHTGVTSLEVGAPGQLSSAVSIEANTGKFHSDDEARGPGSTVDAQPDPTNEAAAEQVTSEQLPESWKLKAEKPLSICADCVMPHTPEKHALVQVNAQGNSAVESTDNFSIKARPTMETA</sequence>
<feature type="coiled-coil region" evidence="1">
    <location>
        <begin position="107"/>
        <end position="176"/>
    </location>
</feature>
<proteinExistence type="predicted"/>
<feature type="compositionally biased region" description="Basic and acidic residues" evidence="2">
    <location>
        <begin position="51"/>
        <end position="70"/>
    </location>
</feature>
<evidence type="ECO:0000256" key="1">
    <source>
        <dbReference type="SAM" id="Coils"/>
    </source>
</evidence>
<reference evidence="3 4" key="1">
    <citation type="journal article" date="2024" name="Nat. Commun.">
        <title>Phylogenomics reveals the evolutionary origins of lichenization in chlorophyte algae.</title>
        <authorList>
            <person name="Puginier C."/>
            <person name="Libourel C."/>
            <person name="Otte J."/>
            <person name="Skaloud P."/>
            <person name="Haon M."/>
            <person name="Grisel S."/>
            <person name="Petersen M."/>
            <person name="Berrin J.G."/>
            <person name="Delaux P.M."/>
            <person name="Dal Grande F."/>
            <person name="Keller J."/>
        </authorList>
    </citation>
    <scope>NUCLEOTIDE SEQUENCE [LARGE SCALE GENOMIC DNA]</scope>
    <source>
        <strain evidence="3 4">SAG 216-7</strain>
    </source>
</reference>
<gene>
    <name evidence="3" type="ORF">WJX75_003276</name>
</gene>
<feature type="region of interest" description="Disordered" evidence="2">
    <location>
        <begin position="416"/>
        <end position="516"/>
    </location>
</feature>
<evidence type="ECO:0000256" key="2">
    <source>
        <dbReference type="SAM" id="MobiDB-lite"/>
    </source>
</evidence>
<keyword evidence="4" id="KW-1185">Reference proteome</keyword>
<name>A0ABR2YPH0_9CHLO</name>
<feature type="coiled-coil region" evidence="1">
    <location>
        <begin position="299"/>
        <end position="326"/>
    </location>
</feature>
<protein>
    <submittedName>
        <fullName evidence="3">Uncharacterized protein</fullName>
    </submittedName>
</protein>
<accession>A0ABR2YPH0</accession>
<organism evidence="3 4">
    <name type="scientific">Coccomyxa subellipsoidea</name>
    <dbReference type="NCBI Taxonomy" id="248742"/>
    <lineage>
        <taxon>Eukaryota</taxon>
        <taxon>Viridiplantae</taxon>
        <taxon>Chlorophyta</taxon>
        <taxon>core chlorophytes</taxon>
        <taxon>Trebouxiophyceae</taxon>
        <taxon>Trebouxiophyceae incertae sedis</taxon>
        <taxon>Coccomyxaceae</taxon>
        <taxon>Coccomyxa</taxon>
    </lineage>
</organism>
<evidence type="ECO:0000313" key="3">
    <source>
        <dbReference type="EMBL" id="KAK9908816.1"/>
    </source>
</evidence>